<dbReference type="EMBL" id="JACEIK010000597">
    <property type="protein sequence ID" value="MCD7459591.1"/>
    <property type="molecule type" value="Genomic_DNA"/>
</dbReference>
<protein>
    <submittedName>
        <fullName evidence="2">Uncharacterized protein</fullName>
    </submittedName>
</protein>
<accession>A0ABS8SL60</accession>
<evidence type="ECO:0000313" key="2">
    <source>
        <dbReference type="EMBL" id="MCD7459591.1"/>
    </source>
</evidence>
<dbReference type="Proteomes" id="UP000823775">
    <property type="component" value="Unassembled WGS sequence"/>
</dbReference>
<comment type="caution">
    <text evidence="2">The sequence shown here is derived from an EMBL/GenBank/DDBJ whole genome shotgun (WGS) entry which is preliminary data.</text>
</comment>
<feature type="compositionally biased region" description="Low complexity" evidence="1">
    <location>
        <begin position="1"/>
        <end position="13"/>
    </location>
</feature>
<organism evidence="2 3">
    <name type="scientific">Datura stramonium</name>
    <name type="common">Jimsonweed</name>
    <name type="synonym">Common thornapple</name>
    <dbReference type="NCBI Taxonomy" id="4076"/>
    <lineage>
        <taxon>Eukaryota</taxon>
        <taxon>Viridiplantae</taxon>
        <taxon>Streptophyta</taxon>
        <taxon>Embryophyta</taxon>
        <taxon>Tracheophyta</taxon>
        <taxon>Spermatophyta</taxon>
        <taxon>Magnoliopsida</taxon>
        <taxon>eudicotyledons</taxon>
        <taxon>Gunneridae</taxon>
        <taxon>Pentapetalae</taxon>
        <taxon>asterids</taxon>
        <taxon>lamiids</taxon>
        <taxon>Solanales</taxon>
        <taxon>Solanaceae</taxon>
        <taxon>Solanoideae</taxon>
        <taxon>Datureae</taxon>
        <taxon>Datura</taxon>
    </lineage>
</organism>
<evidence type="ECO:0000313" key="3">
    <source>
        <dbReference type="Proteomes" id="UP000823775"/>
    </source>
</evidence>
<keyword evidence="3" id="KW-1185">Reference proteome</keyword>
<sequence>MAQPPEGGLLRLPPKLRRKGPKPIPGNSEGSFIGSFCPGAGLPRFGTALPPRSSALPRCPVNCCASTHFEENQPALVQWHFTNHNSSADSSASSRFGPPLSFHPSFILVMDRSQDSIELLRLAARRLYCSPTTPVSRFRLLPFRSLTALRESLLLSFPLATKMFQLLGVVSYLPMDSAAVRKVALLKSRIYPYFQLLEAFRRLLRPSSSLDQTPNRKNWVYHKALYRLSSRVGDKRTRTADNRRVNHRLSVLVVPEDPTTGEPGTEGFPPFPPDSLIIRTLVLRMSHCPSPTLTAQPERTANAFHLLNGVLWSVRDPWMRERPWGDLVVPTGVEMIGVGPWIFLPFLLPHFAQGLKEIVHQAVRRTAVLF</sequence>
<gene>
    <name evidence="2" type="ORF">HAX54_041395</name>
</gene>
<reference evidence="2 3" key="1">
    <citation type="journal article" date="2021" name="BMC Genomics">
        <title>Datura genome reveals duplications of psychoactive alkaloid biosynthetic genes and high mutation rate following tissue culture.</title>
        <authorList>
            <person name="Rajewski A."/>
            <person name="Carter-House D."/>
            <person name="Stajich J."/>
            <person name="Litt A."/>
        </authorList>
    </citation>
    <scope>NUCLEOTIDE SEQUENCE [LARGE SCALE GENOMIC DNA]</scope>
    <source>
        <strain evidence="2">AR-01</strain>
    </source>
</reference>
<feature type="region of interest" description="Disordered" evidence="1">
    <location>
        <begin position="1"/>
        <end position="29"/>
    </location>
</feature>
<evidence type="ECO:0000256" key="1">
    <source>
        <dbReference type="SAM" id="MobiDB-lite"/>
    </source>
</evidence>
<name>A0ABS8SL60_DATST</name>
<proteinExistence type="predicted"/>